<dbReference type="RefSeq" id="WP_026642128.1">
    <property type="nucleotide sequence ID" value="NZ_JGZU01000007.1"/>
</dbReference>
<sequence length="316" mass="35087">MIARSQNAISVRRKIEALGTSVSLPTARRALGLLEGDHPSNRRFGSDDVMDIREYTPSDEARLIDWKTSARFGRPMVVQRERMVSSHTWLLMDVGLPMTADCAQGEQAFEVAANAMCMFASLSLRRSDDVSLVFADAQRITRMPFHGGLAQFESAIDKALERQWQAQRNIEALLEYACRIKDRHALIVIATDEHALKDKHVSTLRKLAQSHPVVCINVATLNPLDPQYHGAIADGTSGRRVPAFLKSKDAKLDVTTHREYAAASWQRELSRYGAFMLRADSSESMFAQFVRMVSRTSMAGALRPSSVPSPVSLGGK</sequence>
<organism evidence="2 3">
    <name type="scientific">Bifidobacterium tsurumiense</name>
    <dbReference type="NCBI Taxonomy" id="356829"/>
    <lineage>
        <taxon>Bacteria</taxon>
        <taxon>Bacillati</taxon>
        <taxon>Actinomycetota</taxon>
        <taxon>Actinomycetes</taxon>
        <taxon>Bifidobacteriales</taxon>
        <taxon>Bifidobacteriaceae</taxon>
        <taxon>Bifidobacterium</taxon>
    </lineage>
</organism>
<dbReference type="SUPFAM" id="SSF53300">
    <property type="entry name" value="vWA-like"/>
    <property type="match status" value="1"/>
</dbReference>
<dbReference type="PANTHER" id="PTHR33608">
    <property type="entry name" value="BLL2464 PROTEIN"/>
    <property type="match status" value="1"/>
</dbReference>
<name>A0A087EFJ2_9BIFI</name>
<dbReference type="STRING" id="356829.BITS_1228"/>
<accession>A0A087EFJ2</accession>
<dbReference type="InterPro" id="IPR002881">
    <property type="entry name" value="DUF58"/>
</dbReference>
<evidence type="ECO:0000259" key="1">
    <source>
        <dbReference type="Pfam" id="PF01882"/>
    </source>
</evidence>
<dbReference type="Proteomes" id="UP000029080">
    <property type="component" value="Unassembled WGS sequence"/>
</dbReference>
<gene>
    <name evidence="2" type="ORF">BITS_1228</name>
</gene>
<dbReference type="InterPro" id="IPR036465">
    <property type="entry name" value="vWFA_dom_sf"/>
</dbReference>
<evidence type="ECO:0000313" key="2">
    <source>
        <dbReference type="EMBL" id="KFJ06543.1"/>
    </source>
</evidence>
<evidence type="ECO:0000313" key="3">
    <source>
        <dbReference type="Proteomes" id="UP000029080"/>
    </source>
</evidence>
<reference evidence="2 3" key="1">
    <citation type="submission" date="2014-03" db="EMBL/GenBank/DDBJ databases">
        <title>Genomics of Bifidobacteria.</title>
        <authorList>
            <person name="Ventura M."/>
            <person name="Milani C."/>
            <person name="Lugli G.A."/>
        </authorList>
    </citation>
    <scope>NUCLEOTIDE SEQUENCE [LARGE SCALE GENOMIC DNA]</scope>
    <source>
        <strain evidence="2 3">JCM 13495</strain>
    </source>
</reference>
<comment type="caution">
    <text evidence="2">The sequence shown here is derived from an EMBL/GenBank/DDBJ whole genome shotgun (WGS) entry which is preliminary data.</text>
</comment>
<keyword evidence="3" id="KW-1185">Reference proteome</keyword>
<dbReference type="eggNOG" id="COG1721">
    <property type="taxonomic scope" value="Bacteria"/>
</dbReference>
<feature type="domain" description="DUF58" evidence="1">
    <location>
        <begin position="51"/>
        <end position="219"/>
    </location>
</feature>
<dbReference type="Pfam" id="PF01882">
    <property type="entry name" value="DUF58"/>
    <property type="match status" value="1"/>
</dbReference>
<dbReference type="PANTHER" id="PTHR33608:SF6">
    <property type="entry name" value="BLL2464 PROTEIN"/>
    <property type="match status" value="1"/>
</dbReference>
<protein>
    <recommendedName>
        <fullName evidence="1">DUF58 domain-containing protein</fullName>
    </recommendedName>
</protein>
<dbReference type="EMBL" id="JGZU01000007">
    <property type="protein sequence ID" value="KFJ06543.1"/>
    <property type="molecule type" value="Genomic_DNA"/>
</dbReference>
<dbReference type="OrthoDB" id="9776116at2"/>
<dbReference type="AlphaFoldDB" id="A0A087EFJ2"/>
<proteinExistence type="predicted"/>